<dbReference type="SUPFAM" id="SSF160379">
    <property type="entry name" value="SP0830-like"/>
    <property type="match status" value="1"/>
</dbReference>
<gene>
    <name evidence="1" type="ORF">MTP08_07495</name>
</gene>
<dbReference type="PANTHER" id="PTHR36439">
    <property type="entry name" value="BLL4334 PROTEIN"/>
    <property type="match status" value="1"/>
</dbReference>
<dbReference type="Proteomes" id="UP000831068">
    <property type="component" value="Chromosome"/>
</dbReference>
<dbReference type="PANTHER" id="PTHR36439:SF1">
    <property type="entry name" value="DUF1697 DOMAIN-CONTAINING PROTEIN"/>
    <property type="match status" value="1"/>
</dbReference>
<accession>A0ABY4BDT9</accession>
<reference evidence="1 2" key="1">
    <citation type="submission" date="2022-03" db="EMBL/GenBank/DDBJ databases">
        <title>Chryseobacterium sp. isolated from the Andong Sikhe.</title>
        <authorList>
            <person name="Won M."/>
            <person name="Kim S.-J."/>
            <person name="Kwon S.-W."/>
        </authorList>
    </citation>
    <scope>NUCLEOTIDE SEQUENCE [LARGE SCALE GENOMIC DNA]</scope>
    <source>
        <strain evidence="1 2">ADR-1</strain>
    </source>
</reference>
<dbReference type="Gene3D" id="3.30.70.1260">
    <property type="entry name" value="bacterial protein sp0830 like"/>
    <property type="match status" value="1"/>
</dbReference>
<dbReference type="EMBL" id="CP094529">
    <property type="protein sequence ID" value="UOE36914.1"/>
    <property type="molecule type" value="Genomic_DNA"/>
</dbReference>
<organism evidence="1 2">
    <name type="scientific">Chryseobacterium oryzae</name>
    <dbReference type="NCBI Taxonomy" id="2929799"/>
    <lineage>
        <taxon>Bacteria</taxon>
        <taxon>Pseudomonadati</taxon>
        <taxon>Bacteroidota</taxon>
        <taxon>Flavobacteriia</taxon>
        <taxon>Flavobacteriales</taxon>
        <taxon>Weeksellaceae</taxon>
        <taxon>Chryseobacterium group</taxon>
        <taxon>Chryseobacterium</taxon>
    </lineage>
</organism>
<proteinExistence type="predicted"/>
<name>A0ABY4BDT9_9FLAO</name>
<evidence type="ECO:0000313" key="1">
    <source>
        <dbReference type="EMBL" id="UOE36914.1"/>
    </source>
</evidence>
<dbReference type="RefSeq" id="WP_243575432.1">
    <property type="nucleotide sequence ID" value="NZ_CP094529.1"/>
</dbReference>
<evidence type="ECO:0000313" key="2">
    <source>
        <dbReference type="Proteomes" id="UP000831068"/>
    </source>
</evidence>
<sequence>MKYCAFLRGVNVKGTSMKMAEVCSVFENAGMDNVISVLASGNIIFNSDKTVEDLKVILEKSMSEYFNYEAFLFIKSKEGIEKILNSNPFEENKDFHTYVFVGIENIETVLMKEFQELPKMQDESAEVVNGYFYWQLPKGNTLASQFGKILGKKSLKDKFTSRNLNSFEKIVYKIR</sequence>
<dbReference type="PIRSF" id="PIRSF008502">
    <property type="entry name" value="UCP008502"/>
    <property type="match status" value="1"/>
</dbReference>
<dbReference type="InterPro" id="IPR012545">
    <property type="entry name" value="DUF1697"/>
</dbReference>
<dbReference type="Gene3D" id="3.30.70.1280">
    <property type="entry name" value="SP0830-like domains"/>
    <property type="match status" value="1"/>
</dbReference>
<protein>
    <submittedName>
        <fullName evidence="1">DUF1697 domain-containing protein</fullName>
    </submittedName>
</protein>
<keyword evidence="2" id="KW-1185">Reference proteome</keyword>
<dbReference type="Pfam" id="PF08002">
    <property type="entry name" value="DUF1697"/>
    <property type="match status" value="1"/>
</dbReference>